<evidence type="ECO:0008006" key="3">
    <source>
        <dbReference type="Google" id="ProtNLM"/>
    </source>
</evidence>
<dbReference type="Pfam" id="PF24377">
    <property type="entry name" value="DUF7533"/>
    <property type="match status" value="1"/>
</dbReference>
<keyword evidence="1" id="KW-0812">Transmembrane</keyword>
<proteinExistence type="predicted"/>
<reference evidence="2" key="1">
    <citation type="submission" date="2024-06" db="EMBL/GenBank/DDBJ databases">
        <title>Genome Sequence of an extremely halophilic archaeon isolated from Permian era halite, Salado Formation, Carlsbad, New Mexico: Halobacterium sp. strain NMX12-1.</title>
        <authorList>
            <person name="Sotoa L."/>
            <person name="DasSarma P."/>
            <person name="Anton B.P."/>
            <person name="Vincze T."/>
            <person name="Verma I."/>
            <person name="Eralp B."/>
            <person name="Powers D.W."/>
            <person name="Dozier B.L."/>
            <person name="Roberts R.J."/>
            <person name="DasSarma S."/>
        </authorList>
    </citation>
    <scope>NUCLEOTIDE SEQUENCE</scope>
    <source>
        <strain evidence="2">NMX12-1</strain>
    </source>
</reference>
<keyword evidence="1" id="KW-1133">Transmembrane helix</keyword>
<organism evidence="2">
    <name type="scientific">Halobacterium sp. NMX12-1</name>
    <dbReference type="NCBI Taxonomy" id="3166650"/>
    <lineage>
        <taxon>Archaea</taxon>
        <taxon>Methanobacteriati</taxon>
        <taxon>Methanobacteriota</taxon>
        <taxon>Stenosarchaea group</taxon>
        <taxon>Halobacteria</taxon>
        <taxon>Halobacteriales</taxon>
        <taxon>Halobacteriaceae</taxon>
        <taxon>Halobacterium</taxon>
    </lineage>
</organism>
<keyword evidence="1" id="KW-0472">Membrane</keyword>
<evidence type="ECO:0000256" key="1">
    <source>
        <dbReference type="SAM" id="Phobius"/>
    </source>
</evidence>
<dbReference type="InterPro" id="IPR055955">
    <property type="entry name" value="DUF7533"/>
</dbReference>
<dbReference type="GeneID" id="91108593"/>
<dbReference type="EMBL" id="CP159204">
    <property type="protein sequence ID" value="XCF17477.1"/>
    <property type="molecule type" value="Genomic_DNA"/>
</dbReference>
<protein>
    <recommendedName>
        <fullName evidence="3">Holin</fullName>
    </recommendedName>
</protein>
<dbReference type="AlphaFoldDB" id="A0AAU8CEW2"/>
<dbReference type="RefSeq" id="WP_353634984.1">
    <property type="nucleotide sequence ID" value="NZ_CP159204.1"/>
</dbReference>
<evidence type="ECO:0000313" key="2">
    <source>
        <dbReference type="EMBL" id="XCF17477.1"/>
    </source>
</evidence>
<gene>
    <name evidence="2" type="ORF">ABSL23_05550</name>
</gene>
<name>A0AAU8CEW2_9EURY</name>
<dbReference type="KEGG" id="hanx:ABSL23_05550"/>
<accession>A0AAU8CEW2</accession>
<sequence length="78" mass="8124">MRLLDAVSLAVAVAFAAPAALFGVETLLAGDATGWVFLGFAAGIIAFEQYVTMPTDVPILAVQKATDAVVEEPDDENQ</sequence>
<feature type="transmembrane region" description="Helical" evidence="1">
    <location>
        <begin position="32"/>
        <end position="51"/>
    </location>
</feature>